<sequence length="275" mass="31831">MHSVCTYTCLSYTLAHKLIPALSYTVIWPFVHLFTSLTTLINTTHFPLPDLFIYLCSPYMLIPRPSCFFCVCPLRVIFSFILPCIYREYFFIFINIPVCPDTMHSQCAHVSVPYTHIHTLLYCSVCYLTLCPSVCSSHCTYQYHLISLGRPVYVPVFSLYTYSQLLLFFLVSAHTFSLIFFVLPIYSTENTSIFLFLLVLYIQLYTPRVCTYTCLSYKPASILPYNVTWPFLFICLSTWVFIFITYFPLVDPSMCSGSSCMLNPSSSWPFCVCLF</sequence>
<dbReference type="AlphaFoldDB" id="H8ZGD2"/>
<keyword evidence="1" id="KW-0472">Membrane</keyword>
<dbReference type="HOGENOM" id="CLU_1012260_0_0_1"/>
<keyword evidence="1" id="KW-1133">Transmembrane helix</keyword>
<feature type="transmembrane region" description="Helical" evidence="1">
    <location>
        <begin position="21"/>
        <end position="41"/>
    </location>
</feature>
<organism evidence="2">
    <name type="scientific">Nematocida ausubeli (strain ATCC PRA-371 / ERTm2)</name>
    <name type="common">Nematode killer fungus</name>
    <dbReference type="NCBI Taxonomy" id="1913371"/>
    <lineage>
        <taxon>Eukaryota</taxon>
        <taxon>Fungi</taxon>
        <taxon>Fungi incertae sedis</taxon>
        <taxon>Microsporidia</taxon>
        <taxon>Nematocida</taxon>
    </lineage>
</organism>
<evidence type="ECO:0000313" key="2">
    <source>
        <dbReference type="EMBL" id="EHY64304.1"/>
    </source>
</evidence>
<name>H8ZGD2_NEMA1</name>
<feature type="transmembrane region" description="Helical" evidence="1">
    <location>
        <begin position="227"/>
        <end position="249"/>
    </location>
</feature>
<accession>H8ZGD2</accession>
<gene>
    <name evidence="2" type="ORF">NERG_02653</name>
</gene>
<reference evidence="2" key="1">
    <citation type="submission" date="2011-03" db="EMBL/GenBank/DDBJ databases">
        <title>The Genome Sequence of Nematocida sp1 strain ERTm2.</title>
        <authorList>
            <consortium name="The Broad Institute Genome Sequencing Platform"/>
            <consortium name="The Broad Institute Genome Sequencing Center for Infectious Disease"/>
            <person name="Cuomo C."/>
            <person name="Troemel E."/>
            <person name="Young S.K."/>
            <person name="Zeng Q."/>
            <person name="Gargeya S."/>
            <person name="Fitzgerald M."/>
            <person name="Haas B."/>
            <person name="Abouelleil A."/>
            <person name="Alvarado L."/>
            <person name="Arachchi H.M."/>
            <person name="Berlin A."/>
            <person name="Brown A."/>
            <person name="Chapman S.B."/>
            <person name="Chen Z."/>
            <person name="Dunbar C."/>
            <person name="Freedman E."/>
            <person name="Gearin G."/>
            <person name="Gellesch M."/>
            <person name="Goldberg J."/>
            <person name="Griggs A."/>
            <person name="Gujja S."/>
            <person name="Heilman E.R."/>
            <person name="Heiman D."/>
            <person name="Howarth C."/>
            <person name="Larson L."/>
            <person name="Lui A."/>
            <person name="MacDonald P.J.P."/>
            <person name="Mehta T."/>
            <person name="Montmayeur A."/>
            <person name="Murphy C."/>
            <person name="Neiman D."/>
            <person name="Pearson M."/>
            <person name="Priest M."/>
            <person name="Roberts A."/>
            <person name="Saif S."/>
            <person name="Shea T."/>
            <person name="Shenoy N."/>
            <person name="Sisk P."/>
            <person name="Stolte C."/>
            <person name="Sykes S."/>
            <person name="White J."/>
            <person name="Yandava C."/>
            <person name="Wortman J."/>
            <person name="Nusbaum C."/>
            <person name="Birren B."/>
        </authorList>
    </citation>
    <scope>NUCLEOTIDE SEQUENCE</scope>
    <source>
        <strain evidence="2">ERTm2</strain>
    </source>
</reference>
<dbReference type="EMBL" id="JH604652">
    <property type="protein sequence ID" value="EHY64304.1"/>
    <property type="molecule type" value="Genomic_DNA"/>
</dbReference>
<proteinExistence type="predicted"/>
<keyword evidence="1" id="KW-0812">Transmembrane</keyword>
<feature type="transmembrane region" description="Helical" evidence="1">
    <location>
        <begin position="193"/>
        <end position="215"/>
    </location>
</feature>
<protein>
    <submittedName>
        <fullName evidence="2">Uncharacterized protein</fullName>
    </submittedName>
</protein>
<feature type="transmembrane region" description="Helical" evidence="1">
    <location>
        <begin position="61"/>
        <end position="86"/>
    </location>
</feature>
<evidence type="ECO:0000256" key="1">
    <source>
        <dbReference type="SAM" id="Phobius"/>
    </source>
</evidence>
<dbReference type="Proteomes" id="UP000005622">
    <property type="component" value="Unassembled WGS sequence"/>
</dbReference>
<feature type="transmembrane region" description="Helical" evidence="1">
    <location>
        <begin position="165"/>
        <end position="187"/>
    </location>
</feature>